<sequence>MSQMRKIVVVVRNYKDSTRCNSATLFKRVRAEDEAGATIYYKDLLIPDYINKKGAFSRDVPRTWFVKETSRNVTVVVGFENSAGEFFYDRDEINGVTRGARVQGIVFAAAALPAGVIVGIATYGAGLLITPWLLFLAYRFFFKIPAVLGHKTLQRDFEEFGIKI</sequence>
<protein>
    <submittedName>
        <fullName evidence="2">Uncharacterized protein</fullName>
    </submittedName>
</protein>
<evidence type="ECO:0000313" key="3">
    <source>
        <dbReference type="Proteomes" id="UP000578688"/>
    </source>
</evidence>
<gene>
    <name evidence="2" type="ORF">FHR27_000911</name>
</gene>
<keyword evidence="1" id="KW-0812">Transmembrane</keyword>
<evidence type="ECO:0000256" key="1">
    <source>
        <dbReference type="SAM" id="Phobius"/>
    </source>
</evidence>
<dbReference type="RefSeq" id="WP_179537927.1">
    <property type="nucleotide sequence ID" value="NZ_JACBYV010000001.1"/>
</dbReference>
<proteinExistence type="predicted"/>
<name>A0A7Y9XL63_9GAMM</name>
<dbReference type="Proteomes" id="UP000578688">
    <property type="component" value="Unassembled WGS sequence"/>
</dbReference>
<reference evidence="2 3" key="1">
    <citation type="submission" date="2020-07" db="EMBL/GenBank/DDBJ databases">
        <title>Genomic analyses of the natural microbiome of Caenorhabditis elegans.</title>
        <authorList>
            <person name="Samuel B."/>
        </authorList>
    </citation>
    <scope>NUCLEOTIDE SEQUENCE [LARGE SCALE GENOMIC DNA]</scope>
    <source>
        <strain evidence="2 3">BIGb0408</strain>
    </source>
</reference>
<dbReference type="EMBL" id="JACBYV010000001">
    <property type="protein sequence ID" value="NYH72301.1"/>
    <property type="molecule type" value="Genomic_DNA"/>
</dbReference>
<accession>A0A7Y9XL63</accession>
<keyword evidence="3" id="KW-1185">Reference proteome</keyword>
<feature type="transmembrane region" description="Helical" evidence="1">
    <location>
        <begin position="104"/>
        <end position="123"/>
    </location>
</feature>
<dbReference type="AlphaFoldDB" id="A0A7Y9XL63"/>
<organism evidence="2 3">
    <name type="scientific">Phytopseudomonas flavescens</name>
    <dbReference type="NCBI Taxonomy" id="29435"/>
    <lineage>
        <taxon>Bacteria</taxon>
        <taxon>Pseudomonadati</taxon>
        <taxon>Pseudomonadota</taxon>
        <taxon>Gammaproteobacteria</taxon>
        <taxon>Pseudomonadales</taxon>
        <taxon>Pseudomonadaceae</taxon>
        <taxon>Phytopseudomonas</taxon>
    </lineage>
</organism>
<keyword evidence="1" id="KW-1133">Transmembrane helix</keyword>
<evidence type="ECO:0000313" key="2">
    <source>
        <dbReference type="EMBL" id="NYH72301.1"/>
    </source>
</evidence>
<keyword evidence="1" id="KW-0472">Membrane</keyword>
<comment type="caution">
    <text evidence="2">The sequence shown here is derived from an EMBL/GenBank/DDBJ whole genome shotgun (WGS) entry which is preliminary data.</text>
</comment>